<sequence length="219" mass="25901">MKWTYDHNIIFVREILHQAPWLHRYGTTERGEVWSKIADNLSAMKKPSFKVTQRSNSAFEDDDRENEKLSGEKKKKAEEDVTKAEEMRRQSLETFKETQGKKESEKPPKKKRASGSDTMSNLTEISEEESKGRAEELELRRKEMEKQGELQREELKIRKQELDDKRNQNEAIHQQMMMQQQQLQLLMQQQQQQSTAMMAFLESGHLLPRSNAYVNLITW</sequence>
<accession>A0A2B4RH48</accession>
<organism evidence="2 3">
    <name type="scientific">Stylophora pistillata</name>
    <name type="common">Smooth cauliflower coral</name>
    <dbReference type="NCBI Taxonomy" id="50429"/>
    <lineage>
        <taxon>Eukaryota</taxon>
        <taxon>Metazoa</taxon>
        <taxon>Cnidaria</taxon>
        <taxon>Anthozoa</taxon>
        <taxon>Hexacorallia</taxon>
        <taxon>Scleractinia</taxon>
        <taxon>Astrocoeniina</taxon>
        <taxon>Pocilloporidae</taxon>
        <taxon>Stylophora</taxon>
    </lineage>
</organism>
<reference evidence="3" key="1">
    <citation type="journal article" date="2017" name="bioRxiv">
        <title>Comparative analysis of the genomes of Stylophora pistillata and Acropora digitifera provides evidence for extensive differences between species of corals.</title>
        <authorList>
            <person name="Voolstra C.R."/>
            <person name="Li Y."/>
            <person name="Liew Y.J."/>
            <person name="Baumgarten S."/>
            <person name="Zoccola D."/>
            <person name="Flot J.-F."/>
            <person name="Tambutte S."/>
            <person name="Allemand D."/>
            <person name="Aranda M."/>
        </authorList>
    </citation>
    <scope>NUCLEOTIDE SEQUENCE [LARGE SCALE GENOMIC DNA]</scope>
</reference>
<keyword evidence="3" id="KW-1185">Reference proteome</keyword>
<evidence type="ECO:0000313" key="3">
    <source>
        <dbReference type="Proteomes" id="UP000225706"/>
    </source>
</evidence>
<feature type="region of interest" description="Disordered" evidence="1">
    <location>
        <begin position="48"/>
        <end position="136"/>
    </location>
</feature>
<comment type="caution">
    <text evidence="2">The sequence shown here is derived from an EMBL/GenBank/DDBJ whole genome shotgun (WGS) entry which is preliminary data.</text>
</comment>
<protein>
    <submittedName>
        <fullName evidence="2">Uncharacterized protein</fullName>
    </submittedName>
</protein>
<feature type="compositionally biased region" description="Basic and acidic residues" evidence="1">
    <location>
        <begin position="65"/>
        <end position="107"/>
    </location>
</feature>
<proteinExistence type="predicted"/>
<name>A0A2B4RH48_STYPI</name>
<gene>
    <name evidence="2" type="ORF">AWC38_SpisGene20066</name>
</gene>
<dbReference type="AlphaFoldDB" id="A0A2B4RH48"/>
<evidence type="ECO:0000313" key="2">
    <source>
        <dbReference type="EMBL" id="PFX15708.1"/>
    </source>
</evidence>
<dbReference type="EMBL" id="LSMT01000619">
    <property type="protein sequence ID" value="PFX15708.1"/>
    <property type="molecule type" value="Genomic_DNA"/>
</dbReference>
<evidence type="ECO:0000256" key="1">
    <source>
        <dbReference type="SAM" id="MobiDB-lite"/>
    </source>
</evidence>
<feature type="compositionally biased region" description="Polar residues" evidence="1">
    <location>
        <begin position="115"/>
        <end position="124"/>
    </location>
</feature>
<dbReference type="Proteomes" id="UP000225706">
    <property type="component" value="Unassembled WGS sequence"/>
</dbReference>